<dbReference type="HOGENOM" id="CLU_1401081_0_0_11"/>
<evidence type="ECO:0000313" key="3">
    <source>
        <dbReference type="EMBL" id="BAJ75063.1"/>
    </source>
</evidence>
<gene>
    <name evidence="3" type="ordered locus">MTES_2099</name>
</gene>
<dbReference type="PROSITE" id="PS51257">
    <property type="entry name" value="PROKAR_LIPOPROTEIN"/>
    <property type="match status" value="1"/>
</dbReference>
<dbReference type="Proteomes" id="UP000008975">
    <property type="component" value="Chromosome"/>
</dbReference>
<dbReference type="AlphaFoldDB" id="E8NE18"/>
<reference key="2">
    <citation type="submission" date="2011-02" db="EMBL/GenBank/DDBJ databases">
        <title>Genome sequence of Microbacterium testaceum StLB037.</title>
        <authorList>
            <person name="Morohoshi T."/>
            <person name="Wang W.Z."/>
            <person name="Someya N."/>
            <person name="Ikeda T."/>
        </authorList>
    </citation>
    <scope>NUCLEOTIDE SEQUENCE</scope>
    <source>
        <strain>StLB037</strain>
    </source>
</reference>
<dbReference type="OrthoDB" id="9925208at2"/>
<dbReference type="KEGG" id="mts:MTES_2099"/>
<reference evidence="3 4" key="1">
    <citation type="journal article" date="2011" name="J. Bacteriol.">
        <title>Genome sequence of Microbacterium testaceum StLB037, an N-acylhomoserine lactone-degrading bacterium isolated from potato leaves.</title>
        <authorList>
            <person name="Morohoshi T."/>
            <person name="Wang W.-Z."/>
            <person name="Someya N."/>
            <person name="Ikeda T."/>
        </authorList>
    </citation>
    <scope>NUCLEOTIDE SEQUENCE [LARGE SCALE GENOMIC DNA]</scope>
    <source>
        <strain evidence="3 4">StLB037</strain>
    </source>
</reference>
<protein>
    <submittedName>
        <fullName evidence="3">Uncharacterized conserved protein</fullName>
    </submittedName>
</protein>
<feature type="compositionally biased region" description="Low complexity" evidence="1">
    <location>
        <begin position="47"/>
        <end position="58"/>
    </location>
</feature>
<accession>E8NE18</accession>
<evidence type="ECO:0000256" key="2">
    <source>
        <dbReference type="SAM" id="SignalP"/>
    </source>
</evidence>
<feature type="region of interest" description="Disordered" evidence="1">
    <location>
        <begin position="34"/>
        <end position="69"/>
    </location>
</feature>
<dbReference type="RefSeq" id="WP_013585188.1">
    <property type="nucleotide sequence ID" value="NC_015125.1"/>
</dbReference>
<dbReference type="EMBL" id="AP012052">
    <property type="protein sequence ID" value="BAJ75063.1"/>
    <property type="molecule type" value="Genomic_DNA"/>
</dbReference>
<keyword evidence="2" id="KW-0732">Signal</keyword>
<evidence type="ECO:0000256" key="1">
    <source>
        <dbReference type="SAM" id="MobiDB-lite"/>
    </source>
</evidence>
<proteinExistence type="predicted"/>
<name>E8NE18_MICTS</name>
<evidence type="ECO:0000313" key="4">
    <source>
        <dbReference type="Proteomes" id="UP000008975"/>
    </source>
</evidence>
<organism evidence="3 4">
    <name type="scientific">Microbacterium testaceum (strain StLB037)</name>
    <dbReference type="NCBI Taxonomy" id="979556"/>
    <lineage>
        <taxon>Bacteria</taxon>
        <taxon>Bacillati</taxon>
        <taxon>Actinomycetota</taxon>
        <taxon>Actinomycetes</taxon>
        <taxon>Micrococcales</taxon>
        <taxon>Microbacteriaceae</taxon>
        <taxon>Microbacterium</taxon>
    </lineage>
</organism>
<sequence>MLTTSLRPARSLAVIALVATAALGLSACVPGVGPARDTSPGTPPTPSSSMVSPRTSPTADPRLTAPASARVASTCDNIMDPASGKTVREIVPVEGAVTLPTSPALAQGPRCTTSGSPDGDYYTWSPASRTDWDALVSELTADDSAWFTEDGPRGTYLTYKIDGRYSQTFLFTGDAVILAPDKAATDFVIGPPLA</sequence>
<feature type="signal peptide" evidence="2">
    <location>
        <begin position="1"/>
        <end position="27"/>
    </location>
</feature>
<feature type="chain" id="PRO_5039550011" evidence="2">
    <location>
        <begin position="28"/>
        <end position="194"/>
    </location>
</feature>